<accession>A0ABP0ESX9</accession>
<keyword evidence="3" id="KW-1185">Reference proteome</keyword>
<proteinExistence type="predicted"/>
<feature type="region of interest" description="Disordered" evidence="1">
    <location>
        <begin position="258"/>
        <end position="281"/>
    </location>
</feature>
<organism evidence="2 3">
    <name type="scientific">Candidatus Xenohaliotis californiensis</name>
    <dbReference type="NCBI Taxonomy" id="84677"/>
    <lineage>
        <taxon>Bacteria</taxon>
        <taxon>Pseudomonadati</taxon>
        <taxon>Pseudomonadota</taxon>
        <taxon>Alphaproteobacteria</taxon>
        <taxon>Rickettsiales</taxon>
        <taxon>Anaplasmataceae</taxon>
        <taxon>Candidatus Xenohaliotis</taxon>
    </lineage>
</organism>
<dbReference type="EMBL" id="CAWVOK010000023">
    <property type="protein sequence ID" value="CAK8163100.1"/>
    <property type="molecule type" value="Genomic_DNA"/>
</dbReference>
<name>A0ABP0ESX9_9RICK</name>
<sequence>MGSILNNLISKLRHTLVSSNKYSIANAEKKHMNKKFIDSWLSMSAADKIKFINEIEDKNMNLYEKIMGVLKEKIKQGSEHDGQIMKDLQKMAAEINHNKSYITNLREAVKKNVELEKISKKGIQSKQKDVAGKLHKIGQKISAVSENKSLKETGKKNKATKQHENNNKNTLKSNKQKIVTQSNKSSKKTGHNAGYDLAKKEEMNEFKIEKQREINKDLKEGVSQTEHEILQDAQALDHAIKVVLDAAEISAMSRIDLKNSNQVTSANQTPHTTEKQGSKSI</sequence>
<feature type="compositionally biased region" description="Polar residues" evidence="1">
    <location>
        <begin position="167"/>
        <end position="184"/>
    </location>
</feature>
<feature type="compositionally biased region" description="Basic and acidic residues" evidence="1">
    <location>
        <begin position="272"/>
        <end position="281"/>
    </location>
</feature>
<dbReference type="Proteomes" id="UP001314181">
    <property type="component" value="Unassembled WGS sequence"/>
</dbReference>
<feature type="compositionally biased region" description="Basic and acidic residues" evidence="1">
    <location>
        <begin position="148"/>
        <end position="166"/>
    </location>
</feature>
<evidence type="ECO:0000313" key="3">
    <source>
        <dbReference type="Proteomes" id="UP001314181"/>
    </source>
</evidence>
<reference evidence="2 3" key="1">
    <citation type="submission" date="2024-01" db="EMBL/GenBank/DDBJ databases">
        <authorList>
            <person name="Kunselman E."/>
        </authorList>
    </citation>
    <scope>NUCLEOTIDE SEQUENCE [LARGE SCALE GENOMIC DNA]</scope>
    <source>
        <strain evidence="2">2 abalone samples</strain>
    </source>
</reference>
<evidence type="ECO:0000313" key="2">
    <source>
        <dbReference type="EMBL" id="CAK8163100.1"/>
    </source>
</evidence>
<evidence type="ECO:0000256" key="1">
    <source>
        <dbReference type="SAM" id="MobiDB-lite"/>
    </source>
</evidence>
<gene>
    <name evidence="2" type="ORF">CAXC1_300005</name>
</gene>
<feature type="compositionally biased region" description="Polar residues" evidence="1">
    <location>
        <begin position="258"/>
        <end position="271"/>
    </location>
</feature>
<comment type="caution">
    <text evidence="2">The sequence shown here is derived from an EMBL/GenBank/DDBJ whole genome shotgun (WGS) entry which is preliminary data.</text>
</comment>
<protein>
    <submittedName>
        <fullName evidence="2">Uncharacterized protein</fullName>
    </submittedName>
</protein>
<dbReference type="RefSeq" id="WP_338364079.1">
    <property type="nucleotide sequence ID" value="NZ_CAWVOK010000023.1"/>
</dbReference>
<feature type="region of interest" description="Disordered" evidence="1">
    <location>
        <begin position="142"/>
        <end position="194"/>
    </location>
</feature>